<feature type="active site" description="Proton acceptor" evidence="3">
    <location>
        <position position="355"/>
    </location>
</feature>
<dbReference type="Gene3D" id="3.40.50.1820">
    <property type="entry name" value="alpha/beta hydrolase"/>
    <property type="match status" value="1"/>
</dbReference>
<reference evidence="5" key="1">
    <citation type="submission" date="2021-08" db="EMBL/GenBank/DDBJ databases">
        <title>Global Aspergillus fumigatus from environmental and clinical sources.</title>
        <authorList>
            <person name="Barber A."/>
            <person name="Sae-Ong T."/>
        </authorList>
    </citation>
    <scope>NUCLEOTIDE SEQUENCE</scope>
    <source>
        <strain evidence="5">NRZ-2016-071</strain>
    </source>
</reference>
<dbReference type="GO" id="GO:0097176">
    <property type="term" value="P:epoxide metabolic process"/>
    <property type="evidence" value="ECO:0007669"/>
    <property type="project" value="TreeGrafter"/>
</dbReference>
<feature type="active site" description="Nucleophile" evidence="3">
    <location>
        <position position="183"/>
    </location>
</feature>
<dbReference type="PANTHER" id="PTHR21661">
    <property type="entry name" value="EPOXIDE HYDROLASE 1-RELATED"/>
    <property type="match status" value="1"/>
</dbReference>
<dbReference type="GO" id="GO:0004301">
    <property type="term" value="F:epoxide hydrolase activity"/>
    <property type="evidence" value="ECO:0007669"/>
    <property type="project" value="TreeGrafter"/>
</dbReference>
<proteinExistence type="inferred from homology"/>
<accession>A0A9P8SSR3</accession>
<dbReference type="InterPro" id="IPR000639">
    <property type="entry name" value="Epox_hydrolase-like"/>
</dbReference>
<keyword evidence="2" id="KW-0378">Hydrolase</keyword>
<dbReference type="InterPro" id="IPR016292">
    <property type="entry name" value="Epoxide_hydrolase"/>
</dbReference>
<evidence type="ECO:0000313" key="6">
    <source>
        <dbReference type="Proteomes" id="UP000813423"/>
    </source>
</evidence>
<dbReference type="Proteomes" id="UP000813423">
    <property type="component" value="Unassembled WGS sequence"/>
</dbReference>
<evidence type="ECO:0000256" key="1">
    <source>
        <dbReference type="ARBA" id="ARBA00010088"/>
    </source>
</evidence>
<dbReference type="PRINTS" id="PR00412">
    <property type="entry name" value="EPOXHYDRLASE"/>
</dbReference>
<comment type="similarity">
    <text evidence="1">Belongs to the peptidase S33 family.</text>
</comment>
<evidence type="ECO:0000313" key="5">
    <source>
        <dbReference type="EMBL" id="KAH1903829.1"/>
    </source>
</evidence>
<evidence type="ECO:0000256" key="2">
    <source>
        <dbReference type="ARBA" id="ARBA00022801"/>
    </source>
</evidence>
<name>A0A9P8SSR3_ASPFM</name>
<feature type="active site" description="Proton donor" evidence="3">
    <location>
        <position position="298"/>
    </location>
</feature>
<evidence type="ECO:0000259" key="4">
    <source>
        <dbReference type="Pfam" id="PF06441"/>
    </source>
</evidence>
<comment type="caution">
    <text evidence="5">The sequence shown here is derived from an EMBL/GenBank/DDBJ whole genome shotgun (WGS) entry which is preliminary data.</text>
</comment>
<gene>
    <name evidence="5" type="ORF">KXV57_006829</name>
</gene>
<dbReference type="PIRSF" id="PIRSF001112">
    <property type="entry name" value="Epoxide_hydrolase"/>
    <property type="match status" value="1"/>
</dbReference>
<dbReference type="InterPro" id="IPR029058">
    <property type="entry name" value="AB_hydrolase_fold"/>
</dbReference>
<dbReference type="PANTHER" id="PTHR21661:SF39">
    <property type="entry name" value="HYDROLASE, PUTATIVE (AFU_ORTHOLOGUE AFUA_3G08960)-RELATED"/>
    <property type="match status" value="1"/>
</dbReference>
<feature type="domain" description="Epoxide hydrolase N-terminal" evidence="4">
    <location>
        <begin position="16"/>
        <end position="123"/>
    </location>
</feature>
<organism evidence="5 6">
    <name type="scientific">Aspergillus fumigatus</name>
    <name type="common">Neosartorya fumigata</name>
    <dbReference type="NCBI Taxonomy" id="746128"/>
    <lineage>
        <taxon>Eukaryota</taxon>
        <taxon>Fungi</taxon>
        <taxon>Dikarya</taxon>
        <taxon>Ascomycota</taxon>
        <taxon>Pezizomycotina</taxon>
        <taxon>Eurotiomycetes</taxon>
        <taxon>Eurotiomycetidae</taxon>
        <taxon>Eurotiales</taxon>
        <taxon>Aspergillaceae</taxon>
        <taxon>Aspergillus</taxon>
        <taxon>Aspergillus subgen. Fumigati</taxon>
    </lineage>
</organism>
<dbReference type="EMBL" id="JAIBSC010000050">
    <property type="protein sequence ID" value="KAH1903829.1"/>
    <property type="molecule type" value="Genomic_DNA"/>
</dbReference>
<dbReference type="AlphaFoldDB" id="A0A9P8SSR3"/>
<protein>
    <recommendedName>
        <fullName evidence="4">Epoxide hydrolase N-terminal domain-containing protein</fullName>
    </recommendedName>
</protein>
<dbReference type="SUPFAM" id="SSF53474">
    <property type="entry name" value="alpha/beta-Hydrolases"/>
    <property type="match status" value="1"/>
</dbReference>
<sequence length="383" mass="43287">MSAFSKLPSGASIALKPFRVSIPEEELDEFQALLKLSKIAPPTFENSRPSGQYGITSDWLTTLRKQWQKDFDWRACEAKANLFPQFTVDIEDIKLKFAALYSKKPDAVPITLIHGWPGSYTEFLPMLQLFSEEFTPITLPYHLIVPSLPGCAFSWGPPLDRDFTSEDSARLGFGGGYIAQGGDIGARVSRQLVVDYASCKAAHYKLFYIDLNSPRNTNSRGVERMNDFLTFGRTYAYEHATRPSTIGHVLSSSPIALLAWCGKNFLDWVNDSLPLDTILEFVSLYWFTKSFPRAIYPYREMLKAPHDADAMHDRLYIQKPLGFSYFPNEIIPAPKAWVSTTGNLVFWRQHDKGGHFAALERPHDLKAALSAFVEQVWPEVASK</sequence>
<dbReference type="Pfam" id="PF06441">
    <property type="entry name" value="EHN"/>
    <property type="match status" value="1"/>
</dbReference>
<evidence type="ECO:0000256" key="3">
    <source>
        <dbReference type="PIRSR" id="PIRSR001112-1"/>
    </source>
</evidence>
<dbReference type="InterPro" id="IPR010497">
    <property type="entry name" value="Epoxide_hydro_N"/>
</dbReference>